<dbReference type="KEGG" id="cfer:D4Z93_02680"/>
<evidence type="ECO:0008006" key="3">
    <source>
        <dbReference type="Google" id="ProtNLM"/>
    </source>
</evidence>
<evidence type="ECO:0000313" key="1">
    <source>
        <dbReference type="EMBL" id="AYD39502.1"/>
    </source>
</evidence>
<dbReference type="EMBL" id="CP032416">
    <property type="protein sequence ID" value="AYD39502.1"/>
    <property type="molecule type" value="Genomic_DNA"/>
</dbReference>
<gene>
    <name evidence="1" type="ORF">D4Z93_02680</name>
</gene>
<accession>A0A386H1D5</accession>
<organism evidence="1 2">
    <name type="scientific">Clostridium fermenticellae</name>
    <dbReference type="NCBI Taxonomy" id="2068654"/>
    <lineage>
        <taxon>Bacteria</taxon>
        <taxon>Bacillati</taxon>
        <taxon>Bacillota</taxon>
        <taxon>Clostridia</taxon>
        <taxon>Eubacteriales</taxon>
        <taxon>Clostridiaceae</taxon>
        <taxon>Clostridium</taxon>
    </lineage>
</organism>
<keyword evidence="2" id="KW-1185">Reference proteome</keyword>
<dbReference type="OrthoDB" id="1877836at2"/>
<evidence type="ECO:0000313" key="2">
    <source>
        <dbReference type="Proteomes" id="UP000266301"/>
    </source>
</evidence>
<dbReference type="Proteomes" id="UP000266301">
    <property type="component" value="Chromosome"/>
</dbReference>
<reference evidence="1 2" key="1">
    <citation type="journal article" date="2019" name="Int. J. Syst. Evol. Microbiol.">
        <title>Clostridium fermenticellae sp. nov., isolated from the mud in a fermentation cellar for the production of the Chinese liquor, baijiu.</title>
        <authorList>
            <person name="Xu P.X."/>
            <person name="Chai L.J."/>
            <person name="Qiu T."/>
            <person name="Zhang X.J."/>
            <person name="Lu Z.M."/>
            <person name="Xiao C."/>
            <person name="Wang S.T."/>
            <person name="Shen C.H."/>
            <person name="Shi J.S."/>
            <person name="Xu Z.H."/>
        </authorList>
    </citation>
    <scope>NUCLEOTIDE SEQUENCE [LARGE SCALE GENOMIC DNA]</scope>
    <source>
        <strain evidence="1 2">JN500901</strain>
    </source>
</reference>
<protein>
    <recommendedName>
        <fullName evidence="3">Glycoside hydrolase</fullName>
    </recommendedName>
</protein>
<name>A0A386H1D5_9CLOT</name>
<sequence>MFLWIRQLQKQVNKFGSINALIDILKRLSISDVCIKYHEGSKFADEGINFKEAYMSYANDFKNADFRVGTWGYNYFNNVADEINCIKSAIDNSDYYIYNPEVDVANENSAAEMVCSSIRNRYPDTIIGYSTFPIISYHENIPYLVFNKYCDFASPKCYWGEMKWNVDVCIDRTFKEYRKYNLDKPIYPSIQIYNVVYNDLARYIGYKFSYTGLWNLDDWSSTFVDFLSNKCSEINGQENAFNYYEEY</sequence>
<dbReference type="AlphaFoldDB" id="A0A386H1D5"/>
<dbReference type="RefSeq" id="WP_119970211.1">
    <property type="nucleotide sequence ID" value="NZ_CP032416.1"/>
</dbReference>
<proteinExistence type="predicted"/>